<comment type="caution">
    <text evidence="2">The sequence shown here is derived from an EMBL/GenBank/DDBJ whole genome shotgun (WGS) entry which is preliminary data.</text>
</comment>
<keyword evidence="1" id="KW-0732">Signal</keyword>
<feature type="signal peptide" evidence="1">
    <location>
        <begin position="1"/>
        <end position="25"/>
    </location>
</feature>
<evidence type="ECO:0000313" key="2">
    <source>
        <dbReference type="EMBL" id="HIW70004.1"/>
    </source>
</evidence>
<reference evidence="2" key="1">
    <citation type="journal article" date="2021" name="PeerJ">
        <title>Extensive microbial diversity within the chicken gut microbiome revealed by metagenomics and culture.</title>
        <authorList>
            <person name="Gilroy R."/>
            <person name="Ravi A."/>
            <person name="Getino M."/>
            <person name="Pursley I."/>
            <person name="Horton D.L."/>
            <person name="Alikhan N.F."/>
            <person name="Baker D."/>
            <person name="Gharbi K."/>
            <person name="Hall N."/>
            <person name="Watson M."/>
            <person name="Adriaenssens E.M."/>
            <person name="Foster-Nyarko E."/>
            <person name="Jarju S."/>
            <person name="Secka A."/>
            <person name="Antonio M."/>
            <person name="Oren A."/>
            <person name="Chaudhuri R.R."/>
            <person name="La Ragione R."/>
            <person name="Hildebrand F."/>
            <person name="Pallen M.J."/>
        </authorList>
    </citation>
    <scope>NUCLEOTIDE SEQUENCE</scope>
    <source>
        <strain evidence="2">ChiHejej3B27-2180</strain>
    </source>
</reference>
<dbReference type="InterPro" id="IPR021402">
    <property type="entry name" value="DUF3042"/>
</dbReference>
<evidence type="ECO:0000313" key="3">
    <source>
        <dbReference type="Proteomes" id="UP000886878"/>
    </source>
</evidence>
<dbReference type="Pfam" id="PF11240">
    <property type="entry name" value="DUF3042"/>
    <property type="match status" value="1"/>
</dbReference>
<sequence>MGKFAKGFFLGTVATLTAVASGVFAFHQTVIKPVEEQEERFDANRRAAIRKGRSAHQG</sequence>
<reference evidence="2" key="2">
    <citation type="submission" date="2021-04" db="EMBL/GenBank/DDBJ databases">
        <authorList>
            <person name="Gilroy R."/>
        </authorList>
    </citation>
    <scope>NUCLEOTIDE SEQUENCE</scope>
    <source>
        <strain evidence="2">ChiHejej3B27-2180</strain>
    </source>
</reference>
<dbReference type="EMBL" id="DXGK01000024">
    <property type="protein sequence ID" value="HIW70004.1"/>
    <property type="molecule type" value="Genomic_DNA"/>
</dbReference>
<proteinExistence type="predicted"/>
<name>A0A9D1U453_9LACO</name>
<organism evidence="2 3">
    <name type="scientific">Candidatus Limosilactobacillus merdipullorum</name>
    <dbReference type="NCBI Taxonomy" id="2838653"/>
    <lineage>
        <taxon>Bacteria</taxon>
        <taxon>Bacillati</taxon>
        <taxon>Bacillota</taxon>
        <taxon>Bacilli</taxon>
        <taxon>Lactobacillales</taxon>
        <taxon>Lactobacillaceae</taxon>
        <taxon>Limosilactobacillus</taxon>
    </lineage>
</organism>
<dbReference type="AlphaFoldDB" id="A0A9D1U453"/>
<evidence type="ECO:0000256" key="1">
    <source>
        <dbReference type="SAM" id="SignalP"/>
    </source>
</evidence>
<accession>A0A9D1U453</accession>
<feature type="chain" id="PRO_5038381771" evidence="1">
    <location>
        <begin position="26"/>
        <end position="58"/>
    </location>
</feature>
<protein>
    <submittedName>
        <fullName evidence="2">DUF3042 family protein</fullName>
    </submittedName>
</protein>
<dbReference type="Proteomes" id="UP000886878">
    <property type="component" value="Unassembled WGS sequence"/>
</dbReference>
<gene>
    <name evidence="2" type="ORF">H9876_01285</name>
</gene>